<evidence type="ECO:0000313" key="3">
    <source>
        <dbReference type="Proteomes" id="UP001295423"/>
    </source>
</evidence>
<evidence type="ECO:0000259" key="1">
    <source>
        <dbReference type="Pfam" id="PF03457"/>
    </source>
</evidence>
<keyword evidence="3" id="KW-1185">Reference proteome</keyword>
<feature type="domain" description="Helicase-associated" evidence="1">
    <location>
        <begin position="292"/>
        <end position="347"/>
    </location>
</feature>
<feature type="domain" description="Helicase-associated" evidence="1">
    <location>
        <begin position="421"/>
        <end position="483"/>
    </location>
</feature>
<feature type="domain" description="Helicase-associated" evidence="1">
    <location>
        <begin position="706"/>
        <end position="769"/>
    </location>
</feature>
<feature type="domain" description="Helicase-associated" evidence="1">
    <location>
        <begin position="74"/>
        <end position="152"/>
    </location>
</feature>
<dbReference type="PANTHER" id="PTHR33418">
    <property type="entry name" value="HELICASE-ASSOCIATED"/>
    <property type="match status" value="1"/>
</dbReference>
<protein>
    <recommendedName>
        <fullName evidence="1">Helicase-associated domain-containing protein</fullName>
    </recommendedName>
</protein>
<feature type="domain" description="Helicase-associated" evidence="1">
    <location>
        <begin position="564"/>
        <end position="623"/>
    </location>
</feature>
<name>A0AAD2FPW9_9STRA</name>
<dbReference type="EMBL" id="CAKOGP040001758">
    <property type="protein sequence ID" value="CAJ1948933.1"/>
    <property type="molecule type" value="Genomic_DNA"/>
</dbReference>
<feature type="domain" description="Helicase-associated" evidence="1">
    <location>
        <begin position="228"/>
        <end position="284"/>
    </location>
</feature>
<accession>A0AAD2FPW9</accession>
<sequence length="775" mass="94019">MIRTPSGRHYDATFTSIAMILTLLLLQPFLGASFQQRSASLLGISTTTGVFSAAFVDETADAVVTTEDPPIVPSQWDEQFEELLLFQDEHGHCNFPQNPTATLEKEYPTLASFCRVQRIECNKYKGCSTSHSRNLRQFDRGVRCRRLEELGFEFNRNKACWYDRYHELVEFHRNNGHVRVSRRKNASLSTWVGDQSRRRRRHEGYPSLSETQINLLNRLDFSWECSSRQTWMEMYDQLVAFRNEHGNMSVTRSWNESLYCWIYKQRYNNNLSETRRKLLDDIGFNWNSNDAEIRWYASYDKLVEFKNKHGHFWVPKDNSLFHWIHWQRHRRDPLPDDRIRLLDEIDFPWIPNRYDALWLDQYNAFVRFQKNHGHCWPKEPTHPKQYSWSHTQRMKREKGRLTKEQITLLDKIGFPWERKRKIWIEMYNKLVEYCHLHGHLQVNKDDDPDLYDWMTTQRKRYHGIITEPAITENQIDHLEELHFCWSLDWKERVWHGKYTEVVELYKEEGHIQVKKKDNPSIYNWIQTQKERYKGTDGYRPLSDEEFELLEQIDFAFLKDQPRMAWNSMYAELVRYRDEHDGRLPGHKDDPKLNRWMRQQRHRQRSEFGYVLLSDEQKTVLESIECPMLPIGKRLRAWYVKYDELVEFWKQHGHFLVRRDDNRSLCLWLGRQRRKYKREGIRSEQLSRSQIYLLERIEFPWESNREEIEWQGQYDELVLFLKANGRFPGSLSEHPQLYKWIVYQRQRYKGQGGRPDISDHQIHQLEKIGFRWSIRE</sequence>
<feature type="domain" description="Helicase-associated" evidence="1">
    <location>
        <begin position="636"/>
        <end position="698"/>
    </location>
</feature>
<gene>
    <name evidence="2" type="ORF">CYCCA115_LOCUS11842</name>
</gene>
<dbReference type="Proteomes" id="UP001295423">
    <property type="component" value="Unassembled WGS sequence"/>
</dbReference>
<organism evidence="2 3">
    <name type="scientific">Cylindrotheca closterium</name>
    <dbReference type="NCBI Taxonomy" id="2856"/>
    <lineage>
        <taxon>Eukaryota</taxon>
        <taxon>Sar</taxon>
        <taxon>Stramenopiles</taxon>
        <taxon>Ochrophyta</taxon>
        <taxon>Bacillariophyta</taxon>
        <taxon>Bacillariophyceae</taxon>
        <taxon>Bacillariophycidae</taxon>
        <taxon>Bacillariales</taxon>
        <taxon>Bacillariaceae</taxon>
        <taxon>Cylindrotheca</taxon>
    </lineage>
</organism>
<feature type="domain" description="Helicase-associated" evidence="1">
    <location>
        <begin position="491"/>
        <end position="554"/>
    </location>
</feature>
<feature type="domain" description="Helicase-associated" evidence="1">
    <location>
        <begin position="161"/>
        <end position="221"/>
    </location>
</feature>
<dbReference type="AlphaFoldDB" id="A0AAD2FPW9"/>
<dbReference type="Pfam" id="PF03457">
    <property type="entry name" value="HA"/>
    <property type="match status" value="10"/>
</dbReference>
<dbReference type="Gene3D" id="6.10.140.530">
    <property type="match status" value="10"/>
</dbReference>
<evidence type="ECO:0000313" key="2">
    <source>
        <dbReference type="EMBL" id="CAJ1948933.1"/>
    </source>
</evidence>
<dbReference type="PANTHER" id="PTHR33418:SF1">
    <property type="entry name" value="HELICASE-ASSOCIATED DOMAIN-CONTAINING PROTEIN"/>
    <property type="match status" value="1"/>
</dbReference>
<proteinExistence type="predicted"/>
<feature type="domain" description="Helicase-associated" evidence="1">
    <location>
        <begin position="355"/>
        <end position="414"/>
    </location>
</feature>
<comment type="caution">
    <text evidence="2">The sequence shown here is derived from an EMBL/GenBank/DDBJ whole genome shotgun (WGS) entry which is preliminary data.</text>
</comment>
<reference evidence="2" key="1">
    <citation type="submission" date="2023-08" db="EMBL/GenBank/DDBJ databases">
        <authorList>
            <person name="Audoor S."/>
            <person name="Bilcke G."/>
        </authorList>
    </citation>
    <scope>NUCLEOTIDE SEQUENCE</scope>
</reference>
<dbReference type="InterPro" id="IPR005114">
    <property type="entry name" value="Helicase_assoc"/>
</dbReference>